<dbReference type="AlphaFoldDB" id="A0A0G9HFW8"/>
<reference evidence="2" key="1">
    <citation type="submission" date="2016-09" db="EMBL/GenBank/DDBJ databases">
        <authorList>
            <person name="Lysoe E."/>
        </authorList>
    </citation>
    <scope>NUCLEOTIDE SEQUENCE [LARGE SCALE GENOMIC DNA]</scope>
    <source>
        <strain evidence="2">LJ96T</strain>
    </source>
</reference>
<accession>A0A0G9HFW8</accession>
<dbReference type="InterPro" id="IPR012902">
    <property type="entry name" value="N_methyl_site"/>
</dbReference>
<dbReference type="GO" id="GO:0043683">
    <property type="term" value="P:type IV pilus assembly"/>
    <property type="evidence" value="ECO:0007669"/>
    <property type="project" value="InterPro"/>
</dbReference>
<protein>
    <submittedName>
        <fullName evidence="1">Uncharacterized protein</fullName>
    </submittedName>
</protein>
<gene>
    <name evidence="1" type="ORF">BJI69_07090</name>
</gene>
<dbReference type="Proteomes" id="UP000182987">
    <property type="component" value="Chromosome"/>
</dbReference>
<dbReference type="KEGG" id="lrz:BJI69_07090"/>
<organism evidence="1 2">
    <name type="scientific">Luteibacter rhizovicinus DSM 16549</name>
    <dbReference type="NCBI Taxonomy" id="1440763"/>
    <lineage>
        <taxon>Bacteria</taxon>
        <taxon>Pseudomonadati</taxon>
        <taxon>Pseudomonadota</taxon>
        <taxon>Gammaproteobacteria</taxon>
        <taxon>Lysobacterales</taxon>
        <taxon>Rhodanobacteraceae</taxon>
        <taxon>Luteibacter</taxon>
    </lineage>
</organism>
<proteinExistence type="predicted"/>
<dbReference type="Pfam" id="PF16074">
    <property type="entry name" value="PilW"/>
    <property type="match status" value="1"/>
</dbReference>
<keyword evidence="2" id="KW-1185">Reference proteome</keyword>
<dbReference type="Pfam" id="PF07963">
    <property type="entry name" value="N_methyl"/>
    <property type="match status" value="1"/>
</dbReference>
<dbReference type="PROSITE" id="PS00409">
    <property type="entry name" value="PROKAR_NTER_METHYL"/>
    <property type="match status" value="1"/>
</dbReference>
<dbReference type="PATRIC" id="fig|1440763.5.peg.1868"/>
<evidence type="ECO:0000313" key="1">
    <source>
        <dbReference type="EMBL" id="APG03694.1"/>
    </source>
</evidence>
<sequence>MKSRQGFSLVELMVAMVLGLLVAGGIVTVFLATSNSSLVQTQLAKLQEEGRFAITALTTDLRMGNAQYCSNMGGQSASLSNGVLSLDRYLRAPQVLVSGAIFQGALNDNTTLWGATSGTNTYPASPVAAFTMPSFVSLRGYDCTVTKCTPVDPSTASGAGIPAQGTAIGNRMPGSGVVTLRYLDGARGWVLDGVNSTIALSGNNVASITVVPQAGEPPLLNFTKGDLLMLADCNAAQVFAATASGNTFTPGSNYSQVARPSGVSPKLFDFNRDFQTVSYFLQVVDDNNGHKTGALMRRVNGVSGEVVRGIERLDFLYGVMDATGNTSYRTAADIDSATTCPSSTVVVAGSDPGCLWRSVQNIEVHILMDGQVPLYSLTAPEMQYQYYGDTGVAGMSAPDDSKRTVMPSQQGIDNHMLRREFTAVVSLRNYNP</sequence>
<name>A0A0G9HFW8_9GAMM</name>
<evidence type="ECO:0000313" key="2">
    <source>
        <dbReference type="Proteomes" id="UP000182987"/>
    </source>
</evidence>
<dbReference type="STRING" id="1440763.BJI69_07090"/>
<dbReference type="InterPro" id="IPR032092">
    <property type="entry name" value="PilW"/>
</dbReference>
<dbReference type="NCBIfam" id="TIGR02532">
    <property type="entry name" value="IV_pilin_GFxxxE"/>
    <property type="match status" value="1"/>
</dbReference>
<dbReference type="EMBL" id="CP017480">
    <property type="protein sequence ID" value="APG03694.1"/>
    <property type="molecule type" value="Genomic_DNA"/>
</dbReference>
<dbReference type="RefSeq" id="WP_046965915.1">
    <property type="nucleotide sequence ID" value="NZ_CP017480.1"/>
</dbReference>